<evidence type="ECO:0000256" key="13">
    <source>
        <dbReference type="SAM" id="MobiDB-lite"/>
    </source>
</evidence>
<feature type="compositionally biased region" description="Polar residues" evidence="13">
    <location>
        <begin position="266"/>
        <end position="279"/>
    </location>
</feature>
<protein>
    <recommendedName>
        <fullName evidence="11">Peroxisomal ATPase PEX1</fullName>
    </recommendedName>
    <alternativeName>
        <fullName evidence="10">Peroxin-1</fullName>
    </alternativeName>
</protein>
<dbReference type="SUPFAM" id="SSF50692">
    <property type="entry name" value="ADC-like"/>
    <property type="match status" value="1"/>
</dbReference>
<proteinExistence type="inferred from homology"/>
<evidence type="ECO:0000256" key="6">
    <source>
        <dbReference type="ARBA" id="ARBA00022801"/>
    </source>
</evidence>
<comment type="caution">
    <text evidence="15">The sequence shown here is derived from an EMBL/GenBank/DDBJ whole genome shotgun (WGS) entry which is preliminary data.</text>
</comment>
<dbReference type="PANTHER" id="PTHR23077:SF12">
    <property type="entry name" value="PEROXISOMAL ATPASE PEX1"/>
    <property type="match status" value="1"/>
</dbReference>
<dbReference type="GO" id="GO:0005524">
    <property type="term" value="F:ATP binding"/>
    <property type="evidence" value="ECO:0007669"/>
    <property type="project" value="UniProtKB-KW"/>
</dbReference>
<dbReference type="GO" id="GO:0016887">
    <property type="term" value="F:ATP hydrolysis activity"/>
    <property type="evidence" value="ECO:0007669"/>
    <property type="project" value="InterPro"/>
</dbReference>
<evidence type="ECO:0000256" key="10">
    <source>
        <dbReference type="ARBA" id="ARBA00032509"/>
    </source>
</evidence>
<dbReference type="Gene3D" id="3.40.50.300">
    <property type="entry name" value="P-loop containing nucleotide triphosphate hydrolases"/>
    <property type="match status" value="2"/>
</dbReference>
<organism evidence="15 16">
    <name type="scientific">Vanilla planifolia</name>
    <name type="common">Vanilla</name>
    <dbReference type="NCBI Taxonomy" id="51239"/>
    <lineage>
        <taxon>Eukaryota</taxon>
        <taxon>Viridiplantae</taxon>
        <taxon>Streptophyta</taxon>
        <taxon>Embryophyta</taxon>
        <taxon>Tracheophyta</taxon>
        <taxon>Spermatophyta</taxon>
        <taxon>Magnoliopsida</taxon>
        <taxon>Liliopsida</taxon>
        <taxon>Asparagales</taxon>
        <taxon>Orchidaceae</taxon>
        <taxon>Vanilloideae</taxon>
        <taxon>Vanilleae</taxon>
        <taxon>Vanilla</taxon>
    </lineage>
</organism>
<reference evidence="15 16" key="1">
    <citation type="journal article" date="2020" name="Nat. Food">
        <title>A phased Vanilla planifolia genome enables genetic improvement of flavour and production.</title>
        <authorList>
            <person name="Hasing T."/>
            <person name="Tang H."/>
            <person name="Brym M."/>
            <person name="Khazi F."/>
            <person name="Huang T."/>
            <person name="Chambers A.H."/>
        </authorList>
    </citation>
    <scope>NUCLEOTIDE SEQUENCE [LARGE SCALE GENOMIC DNA]</scope>
    <source>
        <tissue evidence="15">Leaf</tissue>
    </source>
</reference>
<accession>A0A835PBW6</accession>
<dbReference type="Gene3D" id="3.10.330.10">
    <property type="match status" value="1"/>
</dbReference>
<evidence type="ECO:0000256" key="7">
    <source>
        <dbReference type="ARBA" id="ARBA00022840"/>
    </source>
</evidence>
<evidence type="ECO:0000256" key="5">
    <source>
        <dbReference type="ARBA" id="ARBA00022741"/>
    </source>
</evidence>
<keyword evidence="4" id="KW-0962">Peroxisome biogenesis</keyword>
<dbReference type="SUPFAM" id="SSF52540">
    <property type="entry name" value="P-loop containing nucleoside triphosphate hydrolases"/>
    <property type="match status" value="2"/>
</dbReference>
<dbReference type="AlphaFoldDB" id="A0A835PBW6"/>
<dbReference type="FunFam" id="3.40.50.300:FF:000149">
    <property type="entry name" value="Nuclear valosin-containing protein-like"/>
    <property type="match status" value="1"/>
</dbReference>
<comment type="catalytic activity">
    <reaction evidence="12">
        <text>ATP + H2O = ADP + phosphate + H(+)</text>
        <dbReference type="Rhea" id="RHEA:13065"/>
        <dbReference type="ChEBI" id="CHEBI:15377"/>
        <dbReference type="ChEBI" id="CHEBI:15378"/>
        <dbReference type="ChEBI" id="CHEBI:30616"/>
        <dbReference type="ChEBI" id="CHEBI:43474"/>
        <dbReference type="ChEBI" id="CHEBI:456216"/>
    </reaction>
    <physiologicalReaction direction="left-to-right" evidence="12">
        <dbReference type="Rhea" id="RHEA:13066"/>
    </physiologicalReaction>
</comment>
<evidence type="ECO:0000256" key="9">
    <source>
        <dbReference type="ARBA" id="ARBA00023136"/>
    </source>
</evidence>
<feature type="domain" description="AAA+ ATPase" evidence="14">
    <location>
        <begin position="877"/>
        <end position="1013"/>
    </location>
</feature>
<keyword evidence="9" id="KW-0472">Membrane</keyword>
<dbReference type="InterPro" id="IPR003960">
    <property type="entry name" value="ATPase_AAA_CS"/>
</dbReference>
<dbReference type="GO" id="GO:0005778">
    <property type="term" value="C:peroxisomal membrane"/>
    <property type="evidence" value="ECO:0007669"/>
    <property type="project" value="TreeGrafter"/>
</dbReference>
<dbReference type="InterPro" id="IPR015342">
    <property type="entry name" value="PEX1-N_C-lobe"/>
</dbReference>
<dbReference type="SMART" id="SM00382">
    <property type="entry name" value="AAA"/>
    <property type="match status" value="2"/>
</dbReference>
<evidence type="ECO:0000256" key="11">
    <source>
        <dbReference type="ARBA" id="ARBA00034532"/>
    </source>
</evidence>
<keyword evidence="6" id="KW-0378">Hydrolase</keyword>
<evidence type="ECO:0000256" key="1">
    <source>
        <dbReference type="ARBA" id="ARBA00004370"/>
    </source>
</evidence>
<dbReference type="InterPro" id="IPR003959">
    <property type="entry name" value="ATPase_AAA_core"/>
</dbReference>
<dbReference type="Pfam" id="PF00004">
    <property type="entry name" value="AAA"/>
    <property type="match status" value="2"/>
</dbReference>
<dbReference type="InterPro" id="IPR029067">
    <property type="entry name" value="CDC48_domain_2-like_sf"/>
</dbReference>
<evidence type="ECO:0000256" key="4">
    <source>
        <dbReference type="ARBA" id="ARBA00022593"/>
    </source>
</evidence>
<dbReference type="CDD" id="cd19526">
    <property type="entry name" value="RecA-like_PEX1_r2"/>
    <property type="match status" value="1"/>
</dbReference>
<dbReference type="InterPro" id="IPR041569">
    <property type="entry name" value="AAA_lid_3"/>
</dbReference>
<dbReference type="GO" id="GO:0016558">
    <property type="term" value="P:protein import into peroxisome matrix"/>
    <property type="evidence" value="ECO:0007669"/>
    <property type="project" value="TreeGrafter"/>
</dbReference>
<evidence type="ECO:0000259" key="14">
    <source>
        <dbReference type="SMART" id="SM00382"/>
    </source>
</evidence>
<dbReference type="Proteomes" id="UP000639772">
    <property type="component" value="Unassembled WGS sequence"/>
</dbReference>
<keyword evidence="3" id="KW-0813">Transport</keyword>
<gene>
    <name evidence="15" type="ORF">HPP92_027593</name>
</gene>
<dbReference type="PROSITE" id="PS00674">
    <property type="entry name" value="AAA"/>
    <property type="match status" value="1"/>
</dbReference>
<evidence type="ECO:0000313" key="16">
    <source>
        <dbReference type="Proteomes" id="UP000639772"/>
    </source>
</evidence>
<dbReference type="Pfam" id="PF09262">
    <property type="entry name" value="PEX-1N"/>
    <property type="match status" value="1"/>
</dbReference>
<dbReference type="InterPro" id="IPR027417">
    <property type="entry name" value="P-loop_NTPase"/>
</dbReference>
<keyword evidence="8" id="KW-0653">Protein transport</keyword>
<evidence type="ECO:0000256" key="2">
    <source>
        <dbReference type="ARBA" id="ARBA00006914"/>
    </source>
</evidence>
<keyword evidence="5" id="KW-0547">Nucleotide-binding</keyword>
<dbReference type="Pfam" id="PF17862">
    <property type="entry name" value="AAA_lid_3"/>
    <property type="match status" value="1"/>
</dbReference>
<dbReference type="Gene3D" id="1.10.8.60">
    <property type="match status" value="2"/>
</dbReference>
<feature type="domain" description="AAA+ ATPase" evidence="14">
    <location>
        <begin position="591"/>
        <end position="744"/>
    </location>
</feature>
<dbReference type="FunFam" id="3.10.330.10:FF:000006">
    <property type="entry name" value="Peroxisome biogenesis factor 1"/>
    <property type="match status" value="1"/>
</dbReference>
<dbReference type="GO" id="GO:0005829">
    <property type="term" value="C:cytosol"/>
    <property type="evidence" value="ECO:0007669"/>
    <property type="project" value="TreeGrafter"/>
</dbReference>
<dbReference type="InterPro" id="IPR009010">
    <property type="entry name" value="Asp_de-COase-like_dom_sf"/>
</dbReference>
<comment type="subcellular location">
    <subcellularLocation>
        <location evidence="1">Membrane</location>
    </subcellularLocation>
</comment>
<evidence type="ECO:0000256" key="12">
    <source>
        <dbReference type="ARBA" id="ARBA00048778"/>
    </source>
</evidence>
<dbReference type="OrthoDB" id="2187at2759"/>
<dbReference type="InterPro" id="IPR003593">
    <property type="entry name" value="AAA+_ATPase"/>
</dbReference>
<dbReference type="SUPFAM" id="SSF54585">
    <property type="entry name" value="Cdc48 domain 2-like"/>
    <property type="match status" value="1"/>
</dbReference>
<dbReference type="InterPro" id="IPR050168">
    <property type="entry name" value="AAA_ATPase_domain"/>
</dbReference>
<keyword evidence="7" id="KW-0067">ATP-binding</keyword>
<name>A0A835PBW6_VANPL</name>
<dbReference type="EMBL" id="JADCNM010000243">
    <property type="protein sequence ID" value="KAG0448907.1"/>
    <property type="molecule type" value="Genomic_DNA"/>
</dbReference>
<evidence type="ECO:0000256" key="3">
    <source>
        <dbReference type="ARBA" id="ARBA00022448"/>
    </source>
</evidence>
<comment type="similarity">
    <text evidence="2">Belongs to the AAA ATPase family.</text>
</comment>
<evidence type="ECO:0000313" key="15">
    <source>
        <dbReference type="EMBL" id="KAG0448907.1"/>
    </source>
</evidence>
<dbReference type="PANTHER" id="PTHR23077">
    <property type="entry name" value="AAA-FAMILY ATPASE"/>
    <property type="match status" value="1"/>
</dbReference>
<evidence type="ECO:0000256" key="8">
    <source>
        <dbReference type="ARBA" id="ARBA00022927"/>
    </source>
</evidence>
<feature type="region of interest" description="Disordered" evidence="13">
    <location>
        <begin position="260"/>
        <end position="279"/>
    </location>
</feature>
<sequence>MELEVRVLVGIDSCFASLPLSLIQALQSTAGGFLPAVVSLELRSNSGASWNLAWSGSASKSLAIEIDQRLAECISLPSGTKVQVKAIGNLPKASIVSIEPNSEDDWEILELNSEAAEEVILKQVGIVFKGMKFPLWLHGHIVVEFIVVSTSPNLPVVQLVPGTEVTVVPKSRNNGVGEFKDVQKHSLIGGKMHEKAILRIQALKTKHVHKFEFRRVELGVVLTSVAFLHPETAKKLSFDNLQLVVIEPRSPSIEAIQNAKDGMQKRGNSTSIQGNDSSSSDMKRVRYAVLQVLYSSTVVKGHVMLPWSVRLYLRARVHSWVYMKNYYHSTKNNVSLLTLSPCRFKLSGKNNINGKVGTGMLESHQNFKRISTSSGAASILNANVADWEQHEHFLESLFDKVCSDGVKAGASKTDMAWEQKFLIQLWFIGQLKEIALHSTQTELTSLTLAKETLLHFEVKNLDFGLNSTESLCSDVRVQKKSEHSTSEFLYLLVATFDHPFHDELKCIYELSLNTEFKDVHGMNDREIFRKLELGSPLFLDSVGEGGFNRNLNLSLSSLSWMEKIASDVINRLLVVLSATSHKLLSMLNLPLPGHVLIHGPPGSGKSTLLMAIAKCLEEHEEILAHVIFVCCSKLALEKTQTIRQAITDYVSEALVHFPSIIIFDDLDNIISLSSDSEGSQPSASGSALANFLTDLIDEYREKSQSFCGYSCVTFVASLQSLGKLPPSLASSGRFDFHVELPAPGLSERGAILKHEILKRGLHCSDDMISELASKCDGYDAYDLEILLDRAVHAASCRFLAFKDEELESAVLIKEDFVQAMHEFVPVAMRGLTKAGVEGGRTGWEDVGGLDHVRNAIQEMVELPSKFPNIFSHSPLRMRSNVLLYGPPGCGKTHIIGAAAAACSLRFLSVKGPELLNKYIGASEQAVRDLFSKAAAASPCLLFFDEFDSIAPKRGHDNTGVTDRVVNQLLTELDGVEALTGVFVFAATSRPDLLDAALLRPGRLDRLLFCDFPSWQERLDILKVLSRKLPLAAGVNFEVIASMTEGFSGADLQALLSDAQLASVHELLDSVAVDKSVKQPIISEALLKSVASAARPSVSEAEKRRLYGIYSQFLDSKKSVSAQSRDAKGKRATLA</sequence>